<evidence type="ECO:0000256" key="1">
    <source>
        <dbReference type="ARBA" id="ARBA00022679"/>
    </source>
</evidence>
<dbReference type="EMBL" id="BAABRI010000007">
    <property type="protein sequence ID" value="GAA5482328.1"/>
    <property type="molecule type" value="Genomic_DNA"/>
</dbReference>
<proteinExistence type="predicted"/>
<sequence>MPSFPERIPRKVHYCWLSGDPMPALQKRCLASWRRHLPDYELVCWDRERFDVESVPFVREAVENRKWAFAADYIRLHALVTEGGIYLDSDVEVFSSFDPFLHHRAFSGVELWAEIPKPDIEGAVLGAEAGHPWIAACLEHYRDRPFVRGDGSFDQTIVSGVIGEAAARFGFAHEPVKQDLDEGLCIYPPVVFTHARGEFSRAETVALHHCLGSWRDRSPVKQAWQHVRAWFRRC</sequence>
<name>A0ABP9URB1_9BACT</name>
<keyword evidence="3" id="KW-1185">Reference proteome</keyword>
<dbReference type="InterPro" id="IPR051706">
    <property type="entry name" value="Glycosyltransferase_domain"/>
</dbReference>
<dbReference type="Pfam" id="PF04488">
    <property type="entry name" value="Gly_transf_sug"/>
    <property type="match status" value="1"/>
</dbReference>
<dbReference type="RefSeq" id="WP_353566471.1">
    <property type="nucleotide sequence ID" value="NZ_BAABRI010000007.1"/>
</dbReference>
<organism evidence="2 3">
    <name type="scientific">Haloferula sargassicola</name>
    <dbReference type="NCBI Taxonomy" id="490096"/>
    <lineage>
        <taxon>Bacteria</taxon>
        <taxon>Pseudomonadati</taxon>
        <taxon>Verrucomicrobiota</taxon>
        <taxon>Verrucomicrobiia</taxon>
        <taxon>Verrucomicrobiales</taxon>
        <taxon>Verrucomicrobiaceae</taxon>
        <taxon>Haloferula</taxon>
    </lineage>
</organism>
<evidence type="ECO:0008006" key="4">
    <source>
        <dbReference type="Google" id="ProtNLM"/>
    </source>
</evidence>
<evidence type="ECO:0000313" key="2">
    <source>
        <dbReference type="EMBL" id="GAA5482328.1"/>
    </source>
</evidence>
<protein>
    <recommendedName>
        <fullName evidence="4">Glycosyl transferase</fullName>
    </recommendedName>
</protein>
<keyword evidence="1" id="KW-0808">Transferase</keyword>
<dbReference type="PANTHER" id="PTHR32385:SF15">
    <property type="entry name" value="INOSITOL PHOSPHOCERAMIDE MANNOSYLTRANSFERASE 1"/>
    <property type="match status" value="1"/>
</dbReference>
<dbReference type="PANTHER" id="PTHR32385">
    <property type="entry name" value="MANNOSYL PHOSPHORYLINOSITOL CERAMIDE SYNTHASE"/>
    <property type="match status" value="1"/>
</dbReference>
<dbReference type="InterPro" id="IPR007577">
    <property type="entry name" value="GlycoTrfase_DXD_sugar-bd_CS"/>
</dbReference>
<reference evidence="2 3" key="1">
    <citation type="submission" date="2024-02" db="EMBL/GenBank/DDBJ databases">
        <title>Haloferula sargassicola NBRC 104335.</title>
        <authorList>
            <person name="Ichikawa N."/>
            <person name="Katano-Makiyama Y."/>
            <person name="Hidaka K."/>
        </authorList>
    </citation>
    <scope>NUCLEOTIDE SEQUENCE [LARGE SCALE GENOMIC DNA]</scope>
    <source>
        <strain evidence="2 3">NBRC 104335</strain>
    </source>
</reference>
<accession>A0ABP9URB1</accession>
<evidence type="ECO:0000313" key="3">
    <source>
        <dbReference type="Proteomes" id="UP001476282"/>
    </source>
</evidence>
<comment type="caution">
    <text evidence="2">The sequence shown here is derived from an EMBL/GenBank/DDBJ whole genome shotgun (WGS) entry which is preliminary data.</text>
</comment>
<dbReference type="InterPro" id="IPR029044">
    <property type="entry name" value="Nucleotide-diphossugar_trans"/>
</dbReference>
<dbReference type="Proteomes" id="UP001476282">
    <property type="component" value="Unassembled WGS sequence"/>
</dbReference>
<gene>
    <name evidence="2" type="ORF">Hsar01_01546</name>
</gene>
<dbReference type="Gene3D" id="3.90.550.20">
    <property type="match status" value="1"/>
</dbReference>
<dbReference type="SUPFAM" id="SSF53448">
    <property type="entry name" value="Nucleotide-diphospho-sugar transferases"/>
    <property type="match status" value="1"/>
</dbReference>